<organism evidence="3 4">
    <name type="scientific">Pogonomyrmex barbatus</name>
    <name type="common">red harvester ant</name>
    <dbReference type="NCBI Taxonomy" id="144034"/>
    <lineage>
        <taxon>Eukaryota</taxon>
        <taxon>Metazoa</taxon>
        <taxon>Ecdysozoa</taxon>
        <taxon>Arthropoda</taxon>
        <taxon>Hexapoda</taxon>
        <taxon>Insecta</taxon>
        <taxon>Pterygota</taxon>
        <taxon>Neoptera</taxon>
        <taxon>Endopterygota</taxon>
        <taxon>Hymenoptera</taxon>
        <taxon>Apocrita</taxon>
        <taxon>Aculeata</taxon>
        <taxon>Formicoidea</taxon>
        <taxon>Formicidae</taxon>
        <taxon>Myrmicinae</taxon>
        <taxon>Pogonomyrmex</taxon>
    </lineage>
</organism>
<evidence type="ECO:0000256" key="2">
    <source>
        <dbReference type="SAM" id="Phobius"/>
    </source>
</evidence>
<dbReference type="AlphaFoldDB" id="A0A6I9WZS1"/>
<dbReference type="RefSeq" id="XP_011645687.1">
    <property type="nucleotide sequence ID" value="XM_011647385.2"/>
</dbReference>
<evidence type="ECO:0000313" key="3">
    <source>
        <dbReference type="Proteomes" id="UP000504615"/>
    </source>
</evidence>
<sequence>MQPVGTAATGACPGPCQCLEEEIWNSNVPPKPNCRWLNNFAELRRQWSDHGRQQACKCCYGCSRCEPRFVTVIRFFYLRQKCCGSRRLAGGASKSEMAPIDKSSSSNPRKRETGGGCPPPSCTYPSTRYNSANADCSSIASSSSCCSSPCRHPRQASSHWAPDCQHPYVLKSILKKRSCYQCNTNQYCMCQPMPRGCNCPPPIQVDARAAHECSCECPSSPECACPPSERRFPKETIKCPNACLCCPFPRLSPGPTARCHSPYCQSCLPPPCGPCLSAKCRRPVPPKDLCQSNSPCPSCSSCRPVSTAFPCRPPTSCRKLTFCTERSDRPSSPCTGQFWSGINVDKRSENSVYNEQVTMRERRHAIRKNRRCTTDYTGSDDKFECNEKCRDLVLNESSVQNSSSKTFINLSETRTKVTRGMVHPVGVSCTSEETSSEYAQMQEEKDASACYDVFSNLGDIGYSTLVPSPLALISFVLLILVAITWSSSSTFYHRYALRKKICWK</sequence>
<gene>
    <name evidence="4" type="primary">LOC105432533</name>
</gene>
<name>A0A6I9WZS1_9HYME</name>
<dbReference type="Proteomes" id="UP000504615">
    <property type="component" value="Unplaced"/>
</dbReference>
<keyword evidence="2" id="KW-0812">Transmembrane</keyword>
<evidence type="ECO:0000256" key="1">
    <source>
        <dbReference type="SAM" id="MobiDB-lite"/>
    </source>
</evidence>
<reference evidence="4" key="1">
    <citation type="submission" date="2025-08" db="UniProtKB">
        <authorList>
            <consortium name="RefSeq"/>
        </authorList>
    </citation>
    <scope>IDENTIFICATION</scope>
</reference>
<feature type="transmembrane region" description="Helical" evidence="2">
    <location>
        <begin position="470"/>
        <end position="492"/>
    </location>
</feature>
<evidence type="ECO:0000313" key="4">
    <source>
        <dbReference type="RefSeq" id="XP_011645687.1"/>
    </source>
</evidence>
<accession>A0A6I9WZS1</accession>
<dbReference type="GeneID" id="105432533"/>
<keyword evidence="3" id="KW-1185">Reference proteome</keyword>
<keyword evidence="2" id="KW-0472">Membrane</keyword>
<keyword evidence="2" id="KW-1133">Transmembrane helix</keyword>
<protein>
    <submittedName>
        <fullName evidence="4">Uncharacterized protein LOC105432533</fullName>
    </submittedName>
</protein>
<dbReference type="KEGG" id="pbar:105432533"/>
<proteinExistence type="predicted"/>
<feature type="region of interest" description="Disordered" evidence="1">
    <location>
        <begin position="94"/>
        <end position="118"/>
    </location>
</feature>
<dbReference type="OrthoDB" id="7696591at2759"/>